<keyword evidence="1" id="KW-0472">Membrane</keyword>
<feature type="transmembrane region" description="Helical" evidence="1">
    <location>
        <begin position="107"/>
        <end position="132"/>
    </location>
</feature>
<dbReference type="GeneID" id="42306910"/>
<sequence length="253" mass="28544">MIKKLILSDRVKMKRTPLKWVVLLIPMVVLAYEIVNFSYRSAYIKQQMNVFHADTMWSYLIWDNSFLLGLGVPLGITLAASIIANVEHQANSWKQTLSMPISRIQVYVSKFIWLFGSSIISALIFAISMVAIGKILNFESDIPWRDVWGDSLSVYLTAIPFMSVQLWISMLIKNQAFSITIGSVSTMMGLFMAMNQTTRWLPWAFPVQASTIMLGESGLTNNLELSAFLVLSFMQGFVILLAGAIHFAKKDVQ</sequence>
<feature type="transmembrane region" description="Helical" evidence="1">
    <location>
        <begin position="225"/>
        <end position="248"/>
    </location>
</feature>
<organism evidence="2 3">
    <name type="scientific">Aneurinibacillus migulanus</name>
    <name type="common">Bacillus migulanus</name>
    <dbReference type="NCBI Taxonomy" id="47500"/>
    <lineage>
        <taxon>Bacteria</taxon>
        <taxon>Bacillati</taxon>
        <taxon>Bacillota</taxon>
        <taxon>Bacilli</taxon>
        <taxon>Bacillales</taxon>
        <taxon>Paenibacillaceae</taxon>
        <taxon>Aneurinibacillus group</taxon>
        <taxon>Aneurinibacillus</taxon>
    </lineage>
</organism>
<dbReference type="AlphaFoldDB" id="A0A1G8V413"/>
<evidence type="ECO:0000313" key="2">
    <source>
        <dbReference type="EMBL" id="SDJ60818.1"/>
    </source>
</evidence>
<feature type="transmembrane region" description="Helical" evidence="1">
    <location>
        <begin position="66"/>
        <end position="86"/>
    </location>
</feature>
<dbReference type="Proteomes" id="UP000182836">
    <property type="component" value="Unassembled WGS sequence"/>
</dbReference>
<feature type="transmembrane region" description="Helical" evidence="1">
    <location>
        <begin position="176"/>
        <end position="194"/>
    </location>
</feature>
<dbReference type="PANTHER" id="PTHR37305">
    <property type="entry name" value="INTEGRAL MEMBRANE PROTEIN-RELATED"/>
    <property type="match status" value="1"/>
</dbReference>
<accession>A0A1G8V413</accession>
<keyword evidence="1" id="KW-1133">Transmembrane helix</keyword>
<proteinExistence type="predicted"/>
<feature type="transmembrane region" description="Helical" evidence="1">
    <location>
        <begin position="20"/>
        <end position="39"/>
    </location>
</feature>
<dbReference type="PANTHER" id="PTHR37305:SF1">
    <property type="entry name" value="MEMBRANE PROTEIN"/>
    <property type="match status" value="1"/>
</dbReference>
<dbReference type="CDD" id="cd21809">
    <property type="entry name" value="ABC-2_lan_permease-like"/>
    <property type="match status" value="1"/>
</dbReference>
<evidence type="ECO:0008006" key="4">
    <source>
        <dbReference type="Google" id="ProtNLM"/>
    </source>
</evidence>
<gene>
    <name evidence="2" type="ORF">SAMN04487909_12229</name>
</gene>
<protein>
    <recommendedName>
        <fullName evidence="4">MrsG</fullName>
    </recommendedName>
</protein>
<evidence type="ECO:0000256" key="1">
    <source>
        <dbReference type="SAM" id="Phobius"/>
    </source>
</evidence>
<keyword evidence="1" id="KW-0812">Transmembrane</keyword>
<name>A0A1G8V413_ANEMI</name>
<feature type="transmembrane region" description="Helical" evidence="1">
    <location>
        <begin position="152"/>
        <end position="169"/>
    </location>
</feature>
<dbReference type="RefSeq" id="WP_235356600.1">
    <property type="nucleotide sequence ID" value="NZ_BJOA01000130.1"/>
</dbReference>
<reference evidence="2 3" key="1">
    <citation type="submission" date="2016-10" db="EMBL/GenBank/DDBJ databases">
        <authorList>
            <person name="de Groot N.N."/>
        </authorList>
    </citation>
    <scope>NUCLEOTIDE SEQUENCE [LARGE SCALE GENOMIC DNA]</scope>
    <source>
        <strain evidence="2 3">DSM 2895</strain>
    </source>
</reference>
<evidence type="ECO:0000313" key="3">
    <source>
        <dbReference type="Proteomes" id="UP000182836"/>
    </source>
</evidence>
<dbReference type="EMBL" id="FNED01000022">
    <property type="protein sequence ID" value="SDJ60818.1"/>
    <property type="molecule type" value="Genomic_DNA"/>
</dbReference>
<dbReference type="Pfam" id="PF12730">
    <property type="entry name" value="ABC2_membrane_4"/>
    <property type="match status" value="1"/>
</dbReference>